<dbReference type="Proteomes" id="UP001595885">
    <property type="component" value="Unassembled WGS sequence"/>
</dbReference>
<accession>A0ABV9NZP5</accession>
<dbReference type="SMART" id="SM00642">
    <property type="entry name" value="Aamy"/>
    <property type="match status" value="1"/>
</dbReference>
<comment type="similarity">
    <text evidence="1">Belongs to the glycosyl hydrolase 13 family.</text>
</comment>
<dbReference type="GO" id="GO:0016787">
    <property type="term" value="F:hydrolase activity"/>
    <property type="evidence" value="ECO:0007669"/>
    <property type="project" value="UniProtKB-KW"/>
</dbReference>
<feature type="chain" id="PRO_5045574094" evidence="3">
    <location>
        <begin position="20"/>
        <end position="957"/>
    </location>
</feature>
<feature type="domain" description="Glycosyl hydrolase family 13 catalytic" evidence="4">
    <location>
        <begin position="393"/>
        <end position="726"/>
    </location>
</feature>
<keyword evidence="5" id="KW-0378">Hydrolase</keyword>
<dbReference type="InterPro" id="IPR017853">
    <property type="entry name" value="GH"/>
</dbReference>
<dbReference type="EMBL" id="JBHSGW010000001">
    <property type="protein sequence ID" value="MFC4738752.1"/>
    <property type="molecule type" value="Genomic_DNA"/>
</dbReference>
<keyword evidence="2 3" id="KW-0732">Signal</keyword>
<organism evidence="5 6">
    <name type="scientific">Flavobacterium ponti</name>
    <dbReference type="NCBI Taxonomy" id="665133"/>
    <lineage>
        <taxon>Bacteria</taxon>
        <taxon>Pseudomonadati</taxon>
        <taxon>Bacteroidota</taxon>
        <taxon>Flavobacteriia</taxon>
        <taxon>Flavobacteriales</taxon>
        <taxon>Flavobacteriaceae</taxon>
        <taxon>Flavobacterium</taxon>
    </lineage>
</organism>
<dbReference type="Pfam" id="PF18962">
    <property type="entry name" value="Por_Secre_tail"/>
    <property type="match status" value="1"/>
</dbReference>
<dbReference type="SUPFAM" id="SSF51445">
    <property type="entry name" value="(Trans)glycosidases"/>
    <property type="match status" value="1"/>
</dbReference>
<dbReference type="SUPFAM" id="SSF81296">
    <property type="entry name" value="E set domains"/>
    <property type="match status" value="1"/>
</dbReference>
<dbReference type="Gene3D" id="3.20.20.80">
    <property type="entry name" value="Glycosidases"/>
    <property type="match status" value="1"/>
</dbReference>
<dbReference type="Gene3D" id="2.60.40.10">
    <property type="entry name" value="Immunoglobulins"/>
    <property type="match status" value="1"/>
</dbReference>
<evidence type="ECO:0000313" key="6">
    <source>
        <dbReference type="Proteomes" id="UP001595885"/>
    </source>
</evidence>
<proteinExistence type="inferred from homology"/>
<feature type="signal peptide" evidence="3">
    <location>
        <begin position="1"/>
        <end position="19"/>
    </location>
</feature>
<reference evidence="6" key="1">
    <citation type="journal article" date="2019" name="Int. J. Syst. Evol. Microbiol.">
        <title>The Global Catalogue of Microorganisms (GCM) 10K type strain sequencing project: providing services to taxonomists for standard genome sequencing and annotation.</title>
        <authorList>
            <consortium name="The Broad Institute Genomics Platform"/>
            <consortium name="The Broad Institute Genome Sequencing Center for Infectious Disease"/>
            <person name="Wu L."/>
            <person name="Ma J."/>
        </authorList>
    </citation>
    <scope>NUCLEOTIDE SEQUENCE [LARGE SCALE GENOMIC DNA]</scope>
    <source>
        <strain evidence="6">CCUG 50349</strain>
    </source>
</reference>
<evidence type="ECO:0000256" key="2">
    <source>
        <dbReference type="ARBA" id="ARBA00022729"/>
    </source>
</evidence>
<dbReference type="CDD" id="cd11350">
    <property type="entry name" value="AmyAc_4"/>
    <property type="match status" value="1"/>
</dbReference>
<evidence type="ECO:0000256" key="3">
    <source>
        <dbReference type="SAM" id="SignalP"/>
    </source>
</evidence>
<dbReference type="Pfam" id="PF00128">
    <property type="entry name" value="Alpha-amylase"/>
    <property type="match status" value="1"/>
</dbReference>
<comment type="caution">
    <text evidence="5">The sequence shown here is derived from an EMBL/GenBank/DDBJ whole genome shotgun (WGS) entry which is preliminary data.</text>
</comment>
<dbReference type="RefSeq" id="WP_379737924.1">
    <property type="nucleotide sequence ID" value="NZ_JBHSGW010000001.1"/>
</dbReference>
<evidence type="ECO:0000256" key="1">
    <source>
        <dbReference type="ARBA" id="ARBA00008061"/>
    </source>
</evidence>
<gene>
    <name evidence="5" type="ORF">ACFO3U_01970</name>
</gene>
<sequence length="957" mass="106844">MKKNLFILFTFLISFISNAQVTISPATFNVTDPITITVNLAQSSCNSIPTTANKVYMHAGIGDDSNAFGFAVVGNWGQDDGVGLMTNQGGGIWSITITPSTYFNLNTSQQANATKIGLVLRNAAGNQEMKKTPSCTDFIFNVGTYQVNLTSPINNSTTIINAGGNLNITATNTGGNASYNLMANGVSINTNAATTNYSFNHTNISTNTNYELVVTQNSSVITRKFNVIVNPNTITQAIPSGLEDGINYNATDPTKATLVLDAPNKDFVYVAGSFNNWQPNSAYAMKKDPSSTKFWLELTGLTSGQTETYQYWVVDQAPIANSPSLVKTADPYSTLVLSPFDDPWIPVNSYPNMPVYPAGQEREVTVLKTGQTPYNWQVTNFTKPNKDNLVVYEVLIRDFDANRNFQDLINKIDYFKNLKVNAIELMPVMEYEGNESWGYNTSFHLALDKYYGTSDKFKEFIDLCHQNGIAVILDVALNHAFGRNPMVRMWMNDPDGDGWGEPSSESPYFNQVATHSYSVGNDFNHQQPRTKTYVKRVVKQWIEEYKIDGFRWDLTKGFTQNATGSDSQTNAYQQDRVDVLKEYADYSWSLDPTHIAIFEHLGQDNEEQQWANYRLNEGKGILMWGELYEPYKQLEMGFATNADITRMGHVSRGFTGKRLIGYPESHDKDRLVYEAITYGNGGGTNPTNGNLTNSIMRMSAIGATSILIPGPKMIWHFGELGMNNSIYTCENGTVNNETDPIAGDCKLATKPQPQWTNNWLTDATRSVVYNNWSKFIDFKKNLPVFNGNYTISPDGNNIRQRIYVYDNSLPSTELKNVVILANFSVAAQNITPDFPYTGTWYNLMDNSPITVSSTTAQINISSGGFRIYGNQPAVLKDEKFNFDTSFIIYPNPINDAFAVSIDTKKIEIYNVTGQLVKSYNNKFSDELLSISDLQNGVYLVKVIDKNNNQATRKLIKQ</sequence>
<dbReference type="InterPro" id="IPR026444">
    <property type="entry name" value="Secre_tail"/>
</dbReference>
<dbReference type="PANTHER" id="PTHR43002">
    <property type="entry name" value="GLYCOGEN DEBRANCHING ENZYME"/>
    <property type="match status" value="1"/>
</dbReference>
<name>A0ABV9NZP5_9FLAO</name>
<dbReference type="NCBIfam" id="TIGR04183">
    <property type="entry name" value="Por_Secre_tail"/>
    <property type="match status" value="1"/>
</dbReference>
<evidence type="ECO:0000259" key="4">
    <source>
        <dbReference type="SMART" id="SM00642"/>
    </source>
</evidence>
<evidence type="ECO:0000313" key="5">
    <source>
        <dbReference type="EMBL" id="MFC4738752.1"/>
    </source>
</evidence>
<dbReference type="InterPro" id="IPR014756">
    <property type="entry name" value="Ig_E-set"/>
</dbReference>
<protein>
    <submittedName>
        <fullName evidence="5">Alpha-amylase family glycosyl hydrolase</fullName>
    </submittedName>
</protein>
<dbReference type="InterPro" id="IPR013783">
    <property type="entry name" value="Ig-like_fold"/>
</dbReference>
<dbReference type="InterPro" id="IPR006047">
    <property type="entry name" value="GH13_cat_dom"/>
</dbReference>
<keyword evidence="6" id="KW-1185">Reference proteome</keyword>